<comment type="subcellular location">
    <subcellularLocation>
        <location evidence="1">Membrane</location>
        <topology evidence="1">Multi-pass membrane protein</topology>
    </subcellularLocation>
</comment>
<keyword evidence="6 9" id="KW-1133">Transmembrane helix</keyword>
<evidence type="ECO:0000259" key="11">
    <source>
        <dbReference type="Pfam" id="PF16916"/>
    </source>
</evidence>
<feature type="transmembrane region" description="Helical" evidence="9">
    <location>
        <begin position="183"/>
        <end position="208"/>
    </location>
</feature>
<reference evidence="12 13" key="1">
    <citation type="journal article" date="2015" name="BMC Genomics">
        <title>Genome mining reveals unlocked bioactive potential of marine Gram-negative bacteria.</title>
        <authorList>
            <person name="Machado H."/>
            <person name="Sonnenschein E.C."/>
            <person name="Melchiorsen J."/>
            <person name="Gram L."/>
        </authorList>
    </citation>
    <scope>NUCLEOTIDE SEQUENCE [LARGE SCALE GENOMIC DNA]</scope>
    <source>
        <strain evidence="12 13">S3137</strain>
    </source>
</reference>
<gene>
    <name evidence="12" type="ORF">TW72_11915</name>
</gene>
<evidence type="ECO:0000256" key="1">
    <source>
        <dbReference type="ARBA" id="ARBA00004141"/>
    </source>
</evidence>
<dbReference type="EMBL" id="JXXZ01000010">
    <property type="protein sequence ID" value="KJY98438.1"/>
    <property type="molecule type" value="Genomic_DNA"/>
</dbReference>
<keyword evidence="7" id="KW-0406">Ion transport</keyword>
<keyword evidence="13" id="KW-1185">Reference proteome</keyword>
<feature type="transmembrane region" description="Helical" evidence="9">
    <location>
        <begin position="114"/>
        <end position="135"/>
    </location>
</feature>
<dbReference type="InterPro" id="IPR027469">
    <property type="entry name" value="Cation_efflux_TMD_sf"/>
</dbReference>
<accession>A0A0F4PTU4</accession>
<name>A0A0F4PTU4_9GAMM</name>
<feature type="domain" description="Cation efflux protein cytoplasmic" evidence="11">
    <location>
        <begin position="209"/>
        <end position="284"/>
    </location>
</feature>
<sequence>MHNHNHSHQHGKDDRIGWAFFLNVTFTIIEFIGGWLTNSTAIMADAVHDLGDSLSIGFAWLLSRFSNKEASDRFSYGYRRLTLFGALINSIVLIIGSIWILFEAIPRLSNPEMPVVEGMLGLAILGVAVNGYAVLKLKAGETLNEKVLTWHLLEDVLGWVAVLIVSIVLLFAELPILDPLLSIGFTLFILFNVFKNLKSTLVLFLQAAPDKETQKRIKLSLMEFPEVNGIHHMHFWSLDGESHVLTAHLELSDNFDVKELIRLKQEVAAKLSSYHLSHTTIEFEFLNENCRDEAQ</sequence>
<feature type="domain" description="Cation efflux protein transmembrane" evidence="10">
    <location>
        <begin position="19"/>
        <end position="203"/>
    </location>
</feature>
<dbReference type="Pfam" id="PF16916">
    <property type="entry name" value="ZT_dimer"/>
    <property type="match status" value="1"/>
</dbReference>
<feature type="transmembrane region" description="Helical" evidence="9">
    <location>
        <begin position="156"/>
        <end position="177"/>
    </location>
</feature>
<evidence type="ECO:0000256" key="6">
    <source>
        <dbReference type="ARBA" id="ARBA00022989"/>
    </source>
</evidence>
<dbReference type="PANTHER" id="PTHR11562">
    <property type="entry name" value="CATION EFFLUX PROTEIN/ ZINC TRANSPORTER"/>
    <property type="match status" value="1"/>
</dbReference>
<evidence type="ECO:0000256" key="9">
    <source>
        <dbReference type="SAM" id="Phobius"/>
    </source>
</evidence>
<dbReference type="InterPro" id="IPR036837">
    <property type="entry name" value="Cation_efflux_CTD_sf"/>
</dbReference>
<dbReference type="SUPFAM" id="SSF160240">
    <property type="entry name" value="Cation efflux protein cytoplasmic domain-like"/>
    <property type="match status" value="1"/>
</dbReference>
<evidence type="ECO:0000313" key="13">
    <source>
        <dbReference type="Proteomes" id="UP000033664"/>
    </source>
</evidence>
<evidence type="ECO:0000256" key="8">
    <source>
        <dbReference type="ARBA" id="ARBA00023136"/>
    </source>
</evidence>
<evidence type="ECO:0000256" key="4">
    <source>
        <dbReference type="ARBA" id="ARBA00022692"/>
    </source>
</evidence>
<evidence type="ECO:0000313" key="12">
    <source>
        <dbReference type="EMBL" id="KJY98438.1"/>
    </source>
</evidence>
<dbReference type="InterPro" id="IPR002524">
    <property type="entry name" value="Cation_efflux"/>
</dbReference>
<dbReference type="RefSeq" id="WP_008109680.1">
    <property type="nucleotide sequence ID" value="NZ_JXXY01000010.1"/>
</dbReference>
<dbReference type="PATRIC" id="fig|151081.8.peg.2209"/>
<dbReference type="GeneID" id="58229197"/>
<dbReference type="PANTHER" id="PTHR11562:SF17">
    <property type="entry name" value="RE54080P-RELATED"/>
    <property type="match status" value="1"/>
</dbReference>
<proteinExistence type="inferred from homology"/>
<dbReference type="GO" id="GO:0005385">
    <property type="term" value="F:zinc ion transmembrane transporter activity"/>
    <property type="evidence" value="ECO:0007669"/>
    <property type="project" value="TreeGrafter"/>
</dbReference>
<feature type="transmembrane region" description="Helical" evidence="9">
    <location>
        <begin position="83"/>
        <end position="102"/>
    </location>
</feature>
<dbReference type="Pfam" id="PF01545">
    <property type="entry name" value="Cation_efflux"/>
    <property type="match status" value="1"/>
</dbReference>
<dbReference type="InterPro" id="IPR027470">
    <property type="entry name" value="Cation_efflux_CTD"/>
</dbReference>
<dbReference type="AlphaFoldDB" id="A0A0F4PTU4"/>
<dbReference type="GO" id="GO:0005886">
    <property type="term" value="C:plasma membrane"/>
    <property type="evidence" value="ECO:0007669"/>
    <property type="project" value="TreeGrafter"/>
</dbReference>
<dbReference type="InterPro" id="IPR058533">
    <property type="entry name" value="Cation_efflux_TM"/>
</dbReference>
<evidence type="ECO:0000259" key="10">
    <source>
        <dbReference type="Pfam" id="PF01545"/>
    </source>
</evidence>
<dbReference type="Proteomes" id="UP000033664">
    <property type="component" value="Unassembled WGS sequence"/>
</dbReference>
<keyword evidence="8 9" id="KW-0472">Membrane</keyword>
<evidence type="ECO:0000256" key="3">
    <source>
        <dbReference type="ARBA" id="ARBA00022448"/>
    </source>
</evidence>
<keyword evidence="5" id="KW-0864">Zinc transport</keyword>
<dbReference type="NCBIfam" id="TIGR01297">
    <property type="entry name" value="CDF"/>
    <property type="match status" value="1"/>
</dbReference>
<dbReference type="Gene3D" id="3.30.70.1350">
    <property type="entry name" value="Cation efflux protein, cytoplasmic domain"/>
    <property type="match status" value="1"/>
</dbReference>
<dbReference type="InterPro" id="IPR050681">
    <property type="entry name" value="CDF/SLC30A"/>
</dbReference>
<protein>
    <submittedName>
        <fullName evidence="12">Cobalt transporter</fullName>
    </submittedName>
</protein>
<evidence type="ECO:0000256" key="7">
    <source>
        <dbReference type="ARBA" id="ARBA00023065"/>
    </source>
</evidence>
<comment type="similarity">
    <text evidence="2">Belongs to the cation diffusion facilitator (CDF) transporter (TC 2.A.4) family. SLC30A subfamily.</text>
</comment>
<keyword evidence="3" id="KW-0813">Transport</keyword>
<comment type="caution">
    <text evidence="12">The sequence shown here is derived from an EMBL/GenBank/DDBJ whole genome shotgun (WGS) entry which is preliminary data.</text>
</comment>
<organism evidence="12 13">
    <name type="scientific">Pseudoalteromonas ruthenica</name>
    <dbReference type="NCBI Taxonomy" id="151081"/>
    <lineage>
        <taxon>Bacteria</taxon>
        <taxon>Pseudomonadati</taxon>
        <taxon>Pseudomonadota</taxon>
        <taxon>Gammaproteobacteria</taxon>
        <taxon>Alteromonadales</taxon>
        <taxon>Pseudoalteromonadaceae</taxon>
        <taxon>Pseudoalteromonas</taxon>
    </lineage>
</organism>
<dbReference type="OrthoDB" id="9809646at2"/>
<feature type="transmembrane region" description="Helical" evidence="9">
    <location>
        <begin position="16"/>
        <end position="36"/>
    </location>
</feature>
<keyword evidence="5" id="KW-0862">Zinc</keyword>
<keyword evidence="4 9" id="KW-0812">Transmembrane</keyword>
<evidence type="ECO:0000256" key="2">
    <source>
        <dbReference type="ARBA" id="ARBA00008873"/>
    </source>
</evidence>
<dbReference type="SUPFAM" id="SSF161111">
    <property type="entry name" value="Cation efflux protein transmembrane domain-like"/>
    <property type="match status" value="1"/>
</dbReference>
<evidence type="ECO:0000256" key="5">
    <source>
        <dbReference type="ARBA" id="ARBA00022906"/>
    </source>
</evidence>
<dbReference type="Gene3D" id="1.20.1510.10">
    <property type="entry name" value="Cation efflux protein transmembrane domain"/>
    <property type="match status" value="1"/>
</dbReference>